<organism evidence="7 8">
    <name type="scientific">Candidatus Falkowbacteria bacterium HGW-Falkowbacteria-2</name>
    <dbReference type="NCBI Taxonomy" id="2013769"/>
    <lineage>
        <taxon>Bacteria</taxon>
        <taxon>Candidatus Falkowiibacteriota</taxon>
    </lineage>
</organism>
<keyword evidence="4 6" id="KW-0472">Membrane</keyword>
<dbReference type="GO" id="GO:0009003">
    <property type="term" value="F:signal peptidase activity"/>
    <property type="evidence" value="ECO:0007669"/>
    <property type="project" value="UniProtKB-EC"/>
</dbReference>
<name>A0A2N2E3W6_9BACT</name>
<dbReference type="SUPFAM" id="SSF51306">
    <property type="entry name" value="LexA/Signal peptidase"/>
    <property type="match status" value="1"/>
</dbReference>
<dbReference type="GO" id="GO:0016020">
    <property type="term" value="C:membrane"/>
    <property type="evidence" value="ECO:0007669"/>
    <property type="project" value="UniProtKB-SubCell"/>
</dbReference>
<evidence type="ECO:0000256" key="1">
    <source>
        <dbReference type="ARBA" id="ARBA00004370"/>
    </source>
</evidence>
<dbReference type="InterPro" id="IPR001733">
    <property type="entry name" value="Peptidase_S26B"/>
</dbReference>
<dbReference type="PANTHER" id="PTHR10806:SF6">
    <property type="entry name" value="SIGNAL PEPTIDASE COMPLEX CATALYTIC SUBUNIT SEC11"/>
    <property type="match status" value="1"/>
</dbReference>
<sequence length="153" mass="16751">MKIAYSIFVSAYLLLTILVIIFSSGMGRYRFFTNISGSMEPAIDTSSLCIAKEKSSYQAGEIIVFQSGEDIITHRIVLAGDAYRTKGDANLAVDGEPVYEEMIIGKVVGIIPGLGTILAYIKSPLGTKYIILLPAGLIVLFELYRIYKSIVRS</sequence>
<dbReference type="InterPro" id="IPR019533">
    <property type="entry name" value="Peptidase_S26"/>
</dbReference>
<dbReference type="CDD" id="cd06530">
    <property type="entry name" value="S26_SPase_I"/>
    <property type="match status" value="1"/>
</dbReference>
<protein>
    <recommendedName>
        <fullName evidence="5">Signal peptidase I</fullName>
        <ecNumber evidence="5">3.4.21.89</ecNumber>
    </recommendedName>
</protein>
<comment type="caution">
    <text evidence="7">The sequence shown here is derived from an EMBL/GenBank/DDBJ whole genome shotgun (WGS) entry which is preliminary data.</text>
</comment>
<accession>A0A2N2E3W6</accession>
<feature type="transmembrane region" description="Helical" evidence="6">
    <location>
        <begin position="6"/>
        <end position="26"/>
    </location>
</feature>
<dbReference type="Proteomes" id="UP000233325">
    <property type="component" value="Unassembled WGS sequence"/>
</dbReference>
<comment type="subcellular location">
    <subcellularLocation>
        <location evidence="1">Membrane</location>
    </subcellularLocation>
</comment>
<dbReference type="PANTHER" id="PTHR10806">
    <property type="entry name" value="SIGNAL PEPTIDASE COMPLEX CATALYTIC SUBUNIT SEC11"/>
    <property type="match status" value="1"/>
</dbReference>
<dbReference type="NCBIfam" id="TIGR02228">
    <property type="entry name" value="sigpep_I_arch"/>
    <property type="match status" value="1"/>
</dbReference>
<evidence type="ECO:0000256" key="6">
    <source>
        <dbReference type="SAM" id="Phobius"/>
    </source>
</evidence>
<keyword evidence="2 6" id="KW-0812">Transmembrane</keyword>
<dbReference type="EC" id="3.4.21.89" evidence="5"/>
<dbReference type="Gene3D" id="2.10.109.10">
    <property type="entry name" value="Umud Fragment, subunit A"/>
    <property type="match status" value="1"/>
</dbReference>
<dbReference type="GO" id="GO:0004252">
    <property type="term" value="F:serine-type endopeptidase activity"/>
    <property type="evidence" value="ECO:0007669"/>
    <property type="project" value="UniProtKB-UniRule"/>
</dbReference>
<dbReference type="GO" id="GO:0006465">
    <property type="term" value="P:signal peptide processing"/>
    <property type="evidence" value="ECO:0007669"/>
    <property type="project" value="UniProtKB-UniRule"/>
</dbReference>
<dbReference type="InterPro" id="IPR036286">
    <property type="entry name" value="LexA/Signal_pep-like_sf"/>
</dbReference>
<dbReference type="EMBL" id="PHAH01000001">
    <property type="protein sequence ID" value="PKM89399.1"/>
    <property type="molecule type" value="Genomic_DNA"/>
</dbReference>
<evidence type="ECO:0000256" key="2">
    <source>
        <dbReference type="ARBA" id="ARBA00022692"/>
    </source>
</evidence>
<feature type="transmembrane region" description="Helical" evidence="6">
    <location>
        <begin position="103"/>
        <end position="121"/>
    </location>
</feature>
<evidence type="ECO:0000313" key="8">
    <source>
        <dbReference type="Proteomes" id="UP000233325"/>
    </source>
</evidence>
<evidence type="ECO:0000256" key="3">
    <source>
        <dbReference type="ARBA" id="ARBA00022989"/>
    </source>
</evidence>
<evidence type="ECO:0000256" key="5">
    <source>
        <dbReference type="NCBIfam" id="TIGR02228"/>
    </source>
</evidence>
<keyword evidence="3 6" id="KW-1133">Transmembrane helix</keyword>
<dbReference type="AlphaFoldDB" id="A0A2N2E3W6"/>
<gene>
    <name evidence="7" type="ORF">CVU83_00050</name>
</gene>
<proteinExistence type="predicted"/>
<reference evidence="7 8" key="1">
    <citation type="journal article" date="2017" name="ISME J.">
        <title>Potential for microbial H2 and metal transformations associated with novel bacteria and archaea in deep terrestrial subsurface sediments.</title>
        <authorList>
            <person name="Hernsdorf A.W."/>
            <person name="Amano Y."/>
            <person name="Miyakawa K."/>
            <person name="Ise K."/>
            <person name="Suzuki Y."/>
            <person name="Anantharaman K."/>
            <person name="Probst A."/>
            <person name="Burstein D."/>
            <person name="Thomas B.C."/>
            <person name="Banfield J.F."/>
        </authorList>
    </citation>
    <scope>NUCLEOTIDE SEQUENCE [LARGE SCALE GENOMIC DNA]</scope>
    <source>
        <strain evidence="7">HGW-Falkowbacteria-2</strain>
    </source>
</reference>
<evidence type="ECO:0000313" key="7">
    <source>
        <dbReference type="EMBL" id="PKM89399.1"/>
    </source>
</evidence>
<feature type="transmembrane region" description="Helical" evidence="6">
    <location>
        <begin position="127"/>
        <end position="147"/>
    </location>
</feature>
<evidence type="ECO:0000256" key="4">
    <source>
        <dbReference type="ARBA" id="ARBA00023136"/>
    </source>
</evidence>